<name>A0A2D6YL76_9DELT</name>
<accession>A0A2D6YL76</accession>
<sequence>MTAPKYCLLPKDIRKTNSDFEIDLHIETCDKQVWYIKSRFRSESDIDLAYTALKTFKTLSDKSKGIDFCLVVFASVEPIKNILWLWRTNS</sequence>
<dbReference type="EMBL" id="NZEX01000125">
    <property type="protein sequence ID" value="MAH63951.1"/>
    <property type="molecule type" value="Genomic_DNA"/>
</dbReference>
<comment type="caution">
    <text evidence="1">The sequence shown here is derived from an EMBL/GenBank/DDBJ whole genome shotgun (WGS) entry which is preliminary data.</text>
</comment>
<evidence type="ECO:0000313" key="2">
    <source>
        <dbReference type="Proteomes" id="UP000226525"/>
    </source>
</evidence>
<protein>
    <submittedName>
        <fullName evidence="1">Uncharacterized protein</fullName>
    </submittedName>
</protein>
<proteinExistence type="predicted"/>
<organism evidence="1 2">
    <name type="scientific">SAR324 cluster bacterium</name>
    <dbReference type="NCBI Taxonomy" id="2024889"/>
    <lineage>
        <taxon>Bacteria</taxon>
        <taxon>Deltaproteobacteria</taxon>
        <taxon>SAR324 cluster</taxon>
    </lineage>
</organism>
<dbReference type="AlphaFoldDB" id="A0A2D6YL76"/>
<dbReference type="Proteomes" id="UP000226525">
    <property type="component" value="Unassembled WGS sequence"/>
</dbReference>
<reference evidence="2" key="1">
    <citation type="submission" date="2017-09" db="EMBL/GenBank/DDBJ databases">
        <title>The Reconstruction of 2,631 Draft Metagenome-Assembled Genomes from the Global Oceans.</title>
        <authorList>
            <person name="Tully B.J."/>
            <person name="Graham E.D."/>
            <person name="Heidelberg J.F."/>
        </authorList>
    </citation>
    <scope>NUCLEOTIDE SEQUENCE [LARGE SCALE GENOMIC DNA]</scope>
</reference>
<gene>
    <name evidence="1" type="ORF">CMN54_11000</name>
</gene>
<evidence type="ECO:0000313" key="1">
    <source>
        <dbReference type="EMBL" id="MAH63951.1"/>
    </source>
</evidence>